<proteinExistence type="predicted"/>
<dbReference type="AlphaFoldDB" id="A0A653BBK4"/>
<protein>
    <submittedName>
        <fullName evidence="2">Uncharacterized protein</fullName>
    </submittedName>
</protein>
<accession>A0A653BBK4</accession>
<gene>
    <name evidence="2" type="ORF">POT9AD_5085</name>
</gene>
<feature type="compositionally biased region" description="Basic and acidic residues" evidence="1">
    <location>
        <begin position="80"/>
        <end position="91"/>
    </location>
</feature>
<feature type="region of interest" description="Disordered" evidence="1">
    <location>
        <begin position="55"/>
        <end position="91"/>
    </location>
</feature>
<sequence>MSFVLDEKLSTLYFAIANILMCFFKCRQKSALAGRILRNFLKTLKMQAPLASLSGPCQPGLARQMQPRLSTRPLRARGMASRERPKAECFS</sequence>
<reference evidence="2" key="1">
    <citation type="submission" date="2018-11" db="EMBL/GenBank/DDBJ databases">
        <authorList>
            <consortium name="Genoscope - CEA"/>
            <person name="William W."/>
        </authorList>
    </citation>
    <scope>NUCLEOTIDE SEQUENCE [LARGE SCALE GENOMIC DNA]</scope>
    <source>
        <strain evidence="2">T9AD</strain>
    </source>
</reference>
<evidence type="ECO:0000313" key="2">
    <source>
        <dbReference type="EMBL" id="VDN66060.1"/>
    </source>
</evidence>
<organism evidence="2">
    <name type="scientific">Ectopseudomonas oleovorans</name>
    <name type="common">Pseudomonas oleovorans</name>
    <dbReference type="NCBI Taxonomy" id="301"/>
    <lineage>
        <taxon>Bacteria</taxon>
        <taxon>Pseudomonadati</taxon>
        <taxon>Pseudomonadota</taxon>
        <taxon>Gammaproteobacteria</taxon>
        <taxon>Pseudomonadales</taxon>
        <taxon>Pseudomonadaceae</taxon>
        <taxon>Ectopseudomonas</taxon>
    </lineage>
</organism>
<name>A0A653BBK4_ECTOL</name>
<dbReference type="EMBL" id="LR130779">
    <property type="protein sequence ID" value="VDN66060.1"/>
    <property type="molecule type" value="Genomic_DNA"/>
</dbReference>
<evidence type="ECO:0000256" key="1">
    <source>
        <dbReference type="SAM" id="MobiDB-lite"/>
    </source>
</evidence>